<evidence type="ECO:0000313" key="8">
    <source>
        <dbReference type="EMBL" id="EAR52707.1"/>
    </source>
</evidence>
<feature type="binding site" evidence="6">
    <location>
        <position position="29"/>
    </location>
    <ligand>
        <name>phosphate</name>
        <dbReference type="ChEBI" id="CHEBI:43474"/>
    </ligand>
</feature>
<keyword evidence="9" id="KW-1185">Reference proteome</keyword>
<dbReference type="HOGENOM" id="CLU_054456_1_0_5"/>
<evidence type="ECO:0000256" key="5">
    <source>
        <dbReference type="PIRNR" id="PIRNR000477"/>
    </source>
</evidence>
<proteinExistence type="inferred from homology"/>
<evidence type="ECO:0000256" key="6">
    <source>
        <dbReference type="PIRSR" id="PIRSR000477-2"/>
    </source>
</evidence>
<gene>
    <name evidence="8" type="ORF">OG2516_00734</name>
</gene>
<feature type="binding site" evidence="6">
    <location>
        <position position="111"/>
    </location>
    <ligand>
        <name>phosphate</name>
        <dbReference type="ChEBI" id="CHEBI:43474"/>
    </ligand>
</feature>
<dbReference type="OrthoDB" id="1523230at2"/>
<dbReference type="NCBIfam" id="TIGR01697">
    <property type="entry name" value="PNPH-PUNA-XAPA"/>
    <property type="match status" value="1"/>
</dbReference>
<dbReference type="NCBIfam" id="NF006054">
    <property type="entry name" value="PRK08202.1"/>
    <property type="match status" value="1"/>
</dbReference>
<dbReference type="STRING" id="314256.OG2516_00734"/>
<organism evidence="8 9">
    <name type="scientific">Oceanicola granulosus (strain ATCC BAA-861 / DSM 15982 / KCTC 12143 / HTCC2516)</name>
    <dbReference type="NCBI Taxonomy" id="314256"/>
    <lineage>
        <taxon>Bacteria</taxon>
        <taxon>Pseudomonadati</taxon>
        <taxon>Pseudomonadota</taxon>
        <taxon>Alphaproteobacteria</taxon>
        <taxon>Rhodobacterales</taxon>
        <taxon>Roseobacteraceae</taxon>
        <taxon>Oceanicola</taxon>
    </lineage>
</organism>
<dbReference type="SUPFAM" id="SSF53167">
    <property type="entry name" value="Purine and uridine phosphorylases"/>
    <property type="match status" value="1"/>
</dbReference>
<dbReference type="RefSeq" id="WP_007253679.1">
    <property type="nucleotide sequence ID" value="NZ_CH724107.1"/>
</dbReference>
<feature type="binding site" evidence="6">
    <location>
        <position position="59"/>
    </location>
    <ligand>
        <name>phosphate</name>
        <dbReference type="ChEBI" id="CHEBI:43474"/>
    </ligand>
</feature>
<dbReference type="Gene3D" id="3.40.50.1580">
    <property type="entry name" value="Nucleoside phosphorylase domain"/>
    <property type="match status" value="1"/>
</dbReference>
<comment type="similarity">
    <text evidence="2 5">Belongs to the PNP/MTAP phosphorylase family.</text>
</comment>
<feature type="binding site" evidence="6">
    <location>
        <position position="232"/>
    </location>
    <ligand>
        <name>a purine D-ribonucleoside</name>
        <dbReference type="ChEBI" id="CHEBI:142355"/>
    </ligand>
</feature>
<accession>Q2CJ93</accession>
<dbReference type="GO" id="GO:0004731">
    <property type="term" value="F:purine-nucleoside phosphorylase activity"/>
    <property type="evidence" value="ECO:0007669"/>
    <property type="project" value="UniProtKB-EC"/>
</dbReference>
<comment type="pathway">
    <text evidence="1 5">Purine metabolism; purine nucleoside salvage.</text>
</comment>
<dbReference type="InterPro" id="IPR035994">
    <property type="entry name" value="Nucleoside_phosphorylase_sf"/>
</dbReference>
<dbReference type="InterPro" id="IPR000845">
    <property type="entry name" value="Nucleoside_phosphorylase_d"/>
</dbReference>
<protein>
    <recommendedName>
        <fullName evidence="5">Purine nucleoside phosphorylase</fullName>
        <ecNumber evidence="5">2.4.2.1</ecNumber>
    </recommendedName>
    <alternativeName>
        <fullName evidence="5">Inosine-guanosine phosphorylase</fullName>
    </alternativeName>
</protein>
<dbReference type="GO" id="GO:0005737">
    <property type="term" value="C:cytoplasm"/>
    <property type="evidence" value="ECO:0007669"/>
    <property type="project" value="TreeGrafter"/>
</dbReference>
<dbReference type="AlphaFoldDB" id="Q2CJ93"/>
<dbReference type="InterPro" id="IPR011268">
    <property type="entry name" value="Purine_phosphorylase"/>
</dbReference>
<dbReference type="CDD" id="cd09009">
    <property type="entry name" value="PNP-EcPNPII_like"/>
    <property type="match status" value="1"/>
</dbReference>
<dbReference type="eggNOG" id="COG0005">
    <property type="taxonomic scope" value="Bacteria"/>
</dbReference>
<evidence type="ECO:0000256" key="3">
    <source>
        <dbReference type="ARBA" id="ARBA00022676"/>
    </source>
</evidence>
<dbReference type="GO" id="GO:0009116">
    <property type="term" value="P:nucleoside metabolic process"/>
    <property type="evidence" value="ECO:0007669"/>
    <property type="project" value="InterPro"/>
</dbReference>
<evidence type="ECO:0000256" key="4">
    <source>
        <dbReference type="ARBA" id="ARBA00022679"/>
    </source>
</evidence>
<dbReference type="Pfam" id="PF01048">
    <property type="entry name" value="PNP_UDP_1"/>
    <property type="match status" value="1"/>
</dbReference>
<feature type="domain" description="Nucleoside phosphorylase" evidence="7">
    <location>
        <begin position="23"/>
        <end position="260"/>
    </location>
</feature>
<dbReference type="PANTHER" id="PTHR11904:SF9">
    <property type="entry name" value="PURINE NUCLEOSIDE PHOSPHORYLASE-RELATED"/>
    <property type="match status" value="1"/>
</dbReference>
<dbReference type="EMBL" id="AAOT01000002">
    <property type="protein sequence ID" value="EAR52707.1"/>
    <property type="molecule type" value="Genomic_DNA"/>
</dbReference>
<name>Q2CJ93_OCEGH</name>
<feature type="binding site" evidence="6">
    <location>
        <begin position="79"/>
        <end position="81"/>
    </location>
    <ligand>
        <name>phosphate</name>
        <dbReference type="ChEBI" id="CHEBI:43474"/>
    </ligand>
</feature>
<evidence type="ECO:0000313" key="9">
    <source>
        <dbReference type="Proteomes" id="UP000003635"/>
    </source>
</evidence>
<reference evidence="8 9" key="1">
    <citation type="journal article" date="2010" name="J. Bacteriol.">
        <title>Genome sequences of Oceanicola granulosus HTCC2516(T) and Oceanicola batsensis HTCC2597(TDelta).</title>
        <authorList>
            <person name="Thrash J.C."/>
            <person name="Cho J.C."/>
            <person name="Vergin K.L."/>
            <person name="Giovannoni S.J."/>
        </authorList>
    </citation>
    <scope>NUCLEOTIDE SEQUENCE [LARGE SCALE GENOMIC DNA]</scope>
    <source>
        <strain evidence="9">ATCC BAA-861 / DSM 15982 / KCTC 12143 / HTCC2516</strain>
    </source>
</reference>
<evidence type="ECO:0000256" key="1">
    <source>
        <dbReference type="ARBA" id="ARBA00005058"/>
    </source>
</evidence>
<sequence>MLNAKLSDAVAAIRARTDMVPEIALTLGSGLGPLADHLDGTTIPYADIPHFPVSTVQGHDGVLMVGTLFGRACVAMRGRVHMYEGYSAQEVAFPMRVMAALGAQTAIFTNAAGGMGEGMQVGDLVAIEDHLSLAVASGHDPLRGPNDPGIGERFVSMNRAYDPELIDLVQSLSPDIARGVYGHLVGPSFEPPALIRLLKLAGVDLAGMSTVPEVIAARHMGVRVLALSAVTNIAVSSTADSHVTNEAEVWESIRIIEPKLLALMQALIPGLPAVEA</sequence>
<dbReference type="PIRSF" id="PIRSF000477">
    <property type="entry name" value="PurNPase"/>
    <property type="match status" value="1"/>
</dbReference>
<dbReference type="Proteomes" id="UP000003635">
    <property type="component" value="Unassembled WGS sequence"/>
</dbReference>
<dbReference type="UniPathway" id="UPA00606"/>
<keyword evidence="3 5" id="KW-0328">Glycosyltransferase</keyword>
<dbReference type="PANTHER" id="PTHR11904">
    <property type="entry name" value="METHYLTHIOADENOSINE/PURINE NUCLEOSIDE PHOSPHORYLASE"/>
    <property type="match status" value="1"/>
</dbReference>
<feature type="binding site" evidence="6">
    <location>
        <position position="209"/>
    </location>
    <ligand>
        <name>phosphate</name>
        <dbReference type="ChEBI" id="CHEBI:43474"/>
    </ligand>
</feature>
<dbReference type="EC" id="2.4.2.1" evidence="5"/>
<feature type="binding site" evidence="6">
    <location>
        <position position="190"/>
    </location>
    <ligand>
        <name>a purine D-ribonucleoside</name>
        <dbReference type="ChEBI" id="CHEBI:142355"/>
    </ligand>
</feature>
<evidence type="ECO:0000259" key="7">
    <source>
        <dbReference type="Pfam" id="PF01048"/>
    </source>
</evidence>
<evidence type="ECO:0000256" key="2">
    <source>
        <dbReference type="ARBA" id="ARBA00006751"/>
    </source>
</evidence>
<comment type="caution">
    <text evidence="8">The sequence shown here is derived from an EMBL/GenBank/DDBJ whole genome shotgun (WGS) entry which is preliminary data.</text>
</comment>
<comment type="function">
    <text evidence="5">The purine nucleoside phosphorylases catalyze the phosphorolytic breakdown of the N-glycosidic bond in the beta-(deoxy)ribonucleoside molecules, with the formation of the corresponding free purine bases and pentose-1-phosphate.</text>
</comment>
<keyword evidence="4 5" id="KW-0808">Transferase</keyword>